<keyword evidence="4" id="KW-1185">Reference proteome</keyword>
<dbReference type="CDD" id="cd03789">
    <property type="entry name" value="GT9_LPS_heptosyltransferase"/>
    <property type="match status" value="1"/>
</dbReference>
<dbReference type="RefSeq" id="WP_272748272.1">
    <property type="nucleotide sequence ID" value="NZ_JAQQKX010000008.1"/>
</dbReference>
<dbReference type="Proteomes" id="UP001214854">
    <property type="component" value="Unassembled WGS sequence"/>
</dbReference>
<dbReference type="InterPro" id="IPR051199">
    <property type="entry name" value="LPS_LOS_Heptosyltrfase"/>
</dbReference>
<keyword evidence="2" id="KW-0808">Transferase</keyword>
<dbReference type="Gene3D" id="3.40.50.2000">
    <property type="entry name" value="Glycogen Phosphorylase B"/>
    <property type="match status" value="2"/>
</dbReference>
<name>A0ABT5HWJ9_9CAUL</name>
<dbReference type="EMBL" id="JAQQKX010000008">
    <property type="protein sequence ID" value="MDC7683811.1"/>
    <property type="molecule type" value="Genomic_DNA"/>
</dbReference>
<gene>
    <name evidence="3" type="ORF">PQU92_11020</name>
</gene>
<evidence type="ECO:0000313" key="4">
    <source>
        <dbReference type="Proteomes" id="UP001214854"/>
    </source>
</evidence>
<dbReference type="InterPro" id="IPR002201">
    <property type="entry name" value="Glyco_trans_9"/>
</dbReference>
<evidence type="ECO:0000313" key="3">
    <source>
        <dbReference type="EMBL" id="MDC7683811.1"/>
    </source>
</evidence>
<evidence type="ECO:0000256" key="1">
    <source>
        <dbReference type="ARBA" id="ARBA00022676"/>
    </source>
</evidence>
<comment type="caution">
    <text evidence="3">The sequence shown here is derived from an EMBL/GenBank/DDBJ whole genome shotgun (WGS) entry which is preliminary data.</text>
</comment>
<dbReference type="PANTHER" id="PTHR30160">
    <property type="entry name" value="TETRAACYLDISACCHARIDE 4'-KINASE-RELATED"/>
    <property type="match status" value="1"/>
</dbReference>
<dbReference type="SUPFAM" id="SSF53756">
    <property type="entry name" value="UDP-Glycosyltransferase/glycogen phosphorylase"/>
    <property type="match status" value="1"/>
</dbReference>
<evidence type="ECO:0000256" key="2">
    <source>
        <dbReference type="ARBA" id="ARBA00022679"/>
    </source>
</evidence>
<protein>
    <submittedName>
        <fullName evidence="3">Glycosyltransferase family 9 protein</fullName>
    </submittedName>
</protein>
<reference evidence="3 4" key="1">
    <citation type="submission" date="2023-01" db="EMBL/GenBank/DDBJ databases">
        <title>Novel species of the genus Asticcacaulis isolated from rivers.</title>
        <authorList>
            <person name="Lu H."/>
        </authorList>
    </citation>
    <scope>NUCLEOTIDE SEQUENCE [LARGE SCALE GENOMIC DNA]</scope>
    <source>
        <strain evidence="3 4">BYS171W</strain>
    </source>
</reference>
<accession>A0ABT5HWJ9</accession>
<sequence>MSRPFPILVIALDAPKKALALGGVLSRLLQEVPNAAVTLVTRSESAPLFADYPQIETVLPFDGEVASWAGAKLWWHLRKRAWGLLLDTGPSLWSRFLLAKTRAIASPYHEDEHPVVLASRLLKLEVPELPWLQVSDARAAGAAMFLDGDEQTPLLAIAPGAPWQGAQWPAERFSVLASRLMNEEGPLKGARLLILGGEGDREAATALRMAAPKARVIELTGKLDPLTAYACLRHCHAFVGNDDIWLHLAAAANVPSFGLYGPSDDAVEAPLGRNVHVLRTPRRFEEIRAMDPNLDQAMCHMLDLSLNRVYEAVRTVLTPA</sequence>
<proteinExistence type="predicted"/>
<dbReference type="Pfam" id="PF01075">
    <property type="entry name" value="Glyco_transf_9"/>
    <property type="match status" value="1"/>
</dbReference>
<keyword evidence="1" id="KW-0328">Glycosyltransferase</keyword>
<organism evidence="3 4">
    <name type="scientific">Asticcacaulis aquaticus</name>
    <dbReference type="NCBI Taxonomy" id="2984212"/>
    <lineage>
        <taxon>Bacteria</taxon>
        <taxon>Pseudomonadati</taxon>
        <taxon>Pseudomonadota</taxon>
        <taxon>Alphaproteobacteria</taxon>
        <taxon>Caulobacterales</taxon>
        <taxon>Caulobacteraceae</taxon>
        <taxon>Asticcacaulis</taxon>
    </lineage>
</organism>